<evidence type="ECO:0000313" key="5">
    <source>
        <dbReference type="EMBL" id="MBB5866992.1"/>
    </source>
</evidence>
<dbReference type="Proteomes" id="UP000587527">
    <property type="component" value="Unassembled WGS sequence"/>
</dbReference>
<evidence type="ECO:0000256" key="1">
    <source>
        <dbReference type="ARBA" id="ARBA00006625"/>
    </source>
</evidence>
<dbReference type="InterPro" id="IPR052193">
    <property type="entry name" value="Peptidase_C59"/>
</dbReference>
<comment type="caution">
    <text evidence="5">The sequence shown here is derived from an EMBL/GenBank/DDBJ whole genome shotgun (WGS) entry which is preliminary data.</text>
</comment>
<dbReference type="InterPro" id="IPR029132">
    <property type="entry name" value="CBAH/NAAA_C"/>
</dbReference>
<evidence type="ECO:0000256" key="2">
    <source>
        <dbReference type="ARBA" id="ARBA00022801"/>
    </source>
</evidence>
<reference evidence="5 6" key="1">
    <citation type="submission" date="2020-08" db="EMBL/GenBank/DDBJ databases">
        <title>Sequencing the genomes of 1000 actinobacteria strains.</title>
        <authorList>
            <person name="Klenk H.-P."/>
        </authorList>
    </citation>
    <scope>NUCLEOTIDE SEQUENCE [LARGE SCALE GENOMIC DNA]</scope>
    <source>
        <strain evidence="5 6">DSM 45362</strain>
    </source>
</reference>
<dbReference type="AlphaFoldDB" id="A0A841BJN2"/>
<organism evidence="5 6">
    <name type="scientific">Allocatelliglobosispora scoriae</name>
    <dbReference type="NCBI Taxonomy" id="643052"/>
    <lineage>
        <taxon>Bacteria</taxon>
        <taxon>Bacillati</taxon>
        <taxon>Actinomycetota</taxon>
        <taxon>Actinomycetes</taxon>
        <taxon>Micromonosporales</taxon>
        <taxon>Micromonosporaceae</taxon>
        <taxon>Allocatelliglobosispora</taxon>
    </lineage>
</organism>
<dbReference type="InterPro" id="IPR029055">
    <property type="entry name" value="Ntn_hydrolases_N"/>
</dbReference>
<dbReference type="GO" id="GO:0016787">
    <property type="term" value="F:hydrolase activity"/>
    <property type="evidence" value="ECO:0007669"/>
    <property type="project" value="UniProtKB-KW"/>
</dbReference>
<dbReference type="Gene3D" id="3.60.60.10">
    <property type="entry name" value="Penicillin V Acylase, Chain A"/>
    <property type="match status" value="1"/>
</dbReference>
<feature type="domain" description="Choloylglycine hydrolase/NAAA C-terminal" evidence="4">
    <location>
        <begin position="153"/>
        <end position="262"/>
    </location>
</feature>
<evidence type="ECO:0000259" key="4">
    <source>
        <dbReference type="Pfam" id="PF02275"/>
    </source>
</evidence>
<sequence>MGTVARRIIALAAVVTLGVAGCSEPSEVDAGPSGTASTGTASASRQTPAEAEATLASLKQIDKLPLYEMTYTGDYDELSGIPGPGPTATPFGCSLFVAAGDPQNPLFARNFDWDPNPALVLHTDPPDGYASFSIVDISYLGVSTLTTEADKRKLLNAPLLPFDGMNERGLAVGLAADDLGNAMANPRKRTVGSVRILRLLLDHAATVEEALTLMGSYNLDFDGGPALHYLIADATGRSAVVEFVNGAMTVERGTPPWQVLTNIQLAGANDATRQRDERYRVASGKLTATGGKLDATAALGLLHDVVQSHTRWSVTYGLKTGTITVVSGQRWEKTYDFRLPMAG</sequence>
<dbReference type="EMBL" id="JACHMN010000001">
    <property type="protein sequence ID" value="MBB5866992.1"/>
    <property type="molecule type" value="Genomic_DNA"/>
</dbReference>
<gene>
    <name evidence="5" type="ORF">F4553_000371</name>
</gene>
<dbReference type="RefSeq" id="WP_184831226.1">
    <property type="nucleotide sequence ID" value="NZ_JACHMN010000001.1"/>
</dbReference>
<comment type="similarity">
    <text evidence="1">Belongs to the peptidase C59 family.</text>
</comment>
<evidence type="ECO:0000313" key="6">
    <source>
        <dbReference type="Proteomes" id="UP000587527"/>
    </source>
</evidence>
<dbReference type="PANTHER" id="PTHR35527">
    <property type="entry name" value="CHOLOYLGLYCINE HYDROLASE"/>
    <property type="match status" value="1"/>
</dbReference>
<protein>
    <recommendedName>
        <fullName evidence="4">Choloylglycine hydrolase/NAAA C-terminal domain-containing protein</fullName>
    </recommendedName>
</protein>
<proteinExistence type="inferred from homology"/>
<dbReference type="PANTHER" id="PTHR35527:SF2">
    <property type="entry name" value="HYDROLASE"/>
    <property type="match status" value="1"/>
</dbReference>
<name>A0A841BJN2_9ACTN</name>
<keyword evidence="2" id="KW-0378">Hydrolase</keyword>
<dbReference type="PROSITE" id="PS51257">
    <property type="entry name" value="PROKAR_LIPOPROTEIN"/>
    <property type="match status" value="1"/>
</dbReference>
<feature type="region of interest" description="Disordered" evidence="3">
    <location>
        <begin position="23"/>
        <end position="49"/>
    </location>
</feature>
<keyword evidence="6" id="KW-1185">Reference proteome</keyword>
<feature type="compositionally biased region" description="Low complexity" evidence="3">
    <location>
        <begin position="30"/>
        <end position="44"/>
    </location>
</feature>
<accession>A0A841BJN2</accession>
<dbReference type="Pfam" id="PF02275">
    <property type="entry name" value="CBAH"/>
    <property type="match status" value="1"/>
</dbReference>
<evidence type="ECO:0000256" key="3">
    <source>
        <dbReference type="SAM" id="MobiDB-lite"/>
    </source>
</evidence>
<dbReference type="SUPFAM" id="SSF56235">
    <property type="entry name" value="N-terminal nucleophile aminohydrolases (Ntn hydrolases)"/>
    <property type="match status" value="1"/>
</dbReference>